<evidence type="ECO:0000256" key="5">
    <source>
        <dbReference type="ARBA" id="ARBA00023136"/>
    </source>
</evidence>
<feature type="transmembrane region" description="Helical" evidence="6">
    <location>
        <begin position="109"/>
        <end position="133"/>
    </location>
</feature>
<feature type="transmembrane region" description="Helical" evidence="6">
    <location>
        <begin position="60"/>
        <end position="78"/>
    </location>
</feature>
<feature type="transmembrane region" description="Helical" evidence="6">
    <location>
        <begin position="247"/>
        <end position="265"/>
    </location>
</feature>
<feature type="transmembrane region" description="Helical" evidence="6">
    <location>
        <begin position="191"/>
        <end position="214"/>
    </location>
</feature>
<dbReference type="PANTHER" id="PTHR30619">
    <property type="entry name" value="DNA INTERNALIZATION/COMPETENCE PROTEIN COMEC/REC2"/>
    <property type="match status" value="1"/>
</dbReference>
<gene>
    <name evidence="8" type="ORF">UFOPK1493_04115</name>
</gene>
<evidence type="ECO:0000256" key="6">
    <source>
        <dbReference type="SAM" id="Phobius"/>
    </source>
</evidence>
<dbReference type="EMBL" id="CAEZSR010000287">
    <property type="protein sequence ID" value="CAB4597851.1"/>
    <property type="molecule type" value="Genomic_DNA"/>
</dbReference>
<name>A0A6J6G9I7_9ZZZZ</name>
<keyword evidence="3 6" id="KW-0812">Transmembrane</keyword>
<organism evidence="8">
    <name type="scientific">freshwater metagenome</name>
    <dbReference type="NCBI Taxonomy" id="449393"/>
    <lineage>
        <taxon>unclassified sequences</taxon>
        <taxon>metagenomes</taxon>
        <taxon>ecological metagenomes</taxon>
    </lineage>
</organism>
<dbReference type="InterPro" id="IPR052159">
    <property type="entry name" value="Competence_DNA_uptake"/>
</dbReference>
<evidence type="ECO:0000256" key="2">
    <source>
        <dbReference type="ARBA" id="ARBA00022475"/>
    </source>
</evidence>
<dbReference type="PANTHER" id="PTHR30619:SF7">
    <property type="entry name" value="BETA-LACTAMASE DOMAIN PROTEIN"/>
    <property type="match status" value="1"/>
</dbReference>
<dbReference type="AlphaFoldDB" id="A0A6J6G9I7"/>
<dbReference type="Pfam" id="PF03772">
    <property type="entry name" value="Competence"/>
    <property type="match status" value="1"/>
</dbReference>
<dbReference type="GO" id="GO:0005886">
    <property type="term" value="C:plasma membrane"/>
    <property type="evidence" value="ECO:0007669"/>
    <property type="project" value="UniProtKB-SubCell"/>
</dbReference>
<accession>A0A6J6G9I7</accession>
<reference evidence="8" key="1">
    <citation type="submission" date="2020-05" db="EMBL/GenBank/DDBJ databases">
        <authorList>
            <person name="Chiriac C."/>
            <person name="Salcher M."/>
            <person name="Ghai R."/>
            <person name="Kavagutti S V."/>
        </authorList>
    </citation>
    <scope>NUCLEOTIDE SEQUENCE</scope>
</reference>
<evidence type="ECO:0000256" key="4">
    <source>
        <dbReference type="ARBA" id="ARBA00022989"/>
    </source>
</evidence>
<dbReference type="InterPro" id="IPR004477">
    <property type="entry name" value="ComEC_N"/>
</dbReference>
<comment type="subcellular location">
    <subcellularLocation>
        <location evidence="1">Cell membrane</location>
        <topology evidence="1">Multi-pass membrane protein</topology>
    </subcellularLocation>
</comment>
<evidence type="ECO:0000256" key="3">
    <source>
        <dbReference type="ARBA" id="ARBA00022692"/>
    </source>
</evidence>
<protein>
    <submittedName>
        <fullName evidence="8">Unannotated protein</fullName>
    </submittedName>
</protein>
<dbReference type="NCBIfam" id="TIGR00360">
    <property type="entry name" value="ComEC_N-term"/>
    <property type="match status" value="1"/>
</dbReference>
<evidence type="ECO:0000313" key="8">
    <source>
        <dbReference type="EMBL" id="CAB4597851.1"/>
    </source>
</evidence>
<feature type="domain" description="ComEC/Rec2-related protein" evidence="7">
    <location>
        <begin position="12"/>
        <end position="266"/>
    </location>
</feature>
<evidence type="ECO:0000256" key="1">
    <source>
        <dbReference type="ARBA" id="ARBA00004651"/>
    </source>
</evidence>
<proteinExistence type="predicted"/>
<sequence>MPADDAALFTGLVVGDDVRQRPEVVDRFREVGLSHLTAVSGQNVAYVVAMAGVVLRRLPGWWRLAATWALIAWFVVLTRVEPSVLRAGTMAAIGAFAVATGRERSVPRLLAVAVTVLVLVDPLLVWSVGFWLSCGATVGVSVVAPWLSQRWRGPAWLAMPVATTVGAQLGVLVPSLLVFGRLPVTGIVANLLAVPVAGVVMLVGIPAALLASAAPPAVAEVVMLPAEWGTRWVGTVAALAERLTPTGPMLLAAWAVHLALALWWWRPDRW</sequence>
<keyword evidence="2" id="KW-1003">Cell membrane</keyword>
<keyword evidence="5 6" id="KW-0472">Membrane</keyword>
<keyword evidence="4 6" id="KW-1133">Transmembrane helix</keyword>
<feature type="transmembrane region" description="Helical" evidence="6">
    <location>
        <begin position="153"/>
        <end position="179"/>
    </location>
</feature>
<evidence type="ECO:0000259" key="7">
    <source>
        <dbReference type="Pfam" id="PF03772"/>
    </source>
</evidence>